<reference evidence="2" key="1">
    <citation type="submission" date="2014-01" db="EMBL/GenBank/DDBJ databases">
        <authorList>
            <person name="Aslett M."/>
        </authorList>
    </citation>
    <scope>NUCLEOTIDE SEQUENCE</scope>
    <source>
        <strain evidence="2">CDC</strain>
    </source>
</reference>
<dbReference type="EMBL" id="HG810769">
    <property type="protein sequence ID" value="CDO63960.1"/>
    <property type="molecule type" value="Genomic_DNA"/>
</dbReference>
<dbReference type="Proteomes" id="UP000027581">
    <property type="component" value="Unassembled WGS sequence"/>
</dbReference>
<dbReference type="VEuPathDB" id="PlasmoDB:PRG01_0822100"/>
<name>A0A060RR86_PLARE</name>
<accession>A0A060RR86</accession>
<sequence length="679" mass="79656">MKIKKSNIFFGYAFALFCTLCCFSKKDIFNHKLYTCDVEYKEREYFLKYLGMSYDIIKGNPWGDPIYGIDLGYRRNVLKIRKVNSDDNIKDDIVKFKVGEASKIKCIDNIKENVIDNLCDINKEYEKSYSVSSINDNIHPFNDSNYYKMLVKRINRGDSIIIEKKLCSKYFSSINDINKNDLDKFFLTTLNELGDNYQNIKDDTYKCSLQYYKMNNMNKYSENCLKTITPWISFFNMYGTHMISGVYYGGKIIHNLYFENNNLKKKDYKIRIYKRRLNPFVTINSNLYFGSSLSREKIIYIRERNLIMDGGVQINPYNINEINMENKKKNIYVNNVEKNLYDQNKKYRNYYNFYELKDNVIDVGKRNYYNSWKDTIEWEQAKPVKLNLVPLSEFINSEEGKSAYYMALEFYSNLSYSNYNPYLYVLNKSEKDIYIMDIKRNWEQYIDKNININVTPKCKNGDKILSGFILTNKKKSYEDNHIMHMCPSNTVCSSGINIESDKNFEFSWILCSKENRSEIHQILTKNTIQGNGKASCPSNMKIGFGFSLTFQKSINTNIKIEPCESNKRECKRTNLGSSSQTYFWINCLPTNKNILLQTLESKTYSEKKYLNDHFVFSLKCSEGKYIIAGFAIDYIPSGVNDYLVCPVGSNKCDLKIHVMEKNIGEVHIPIMYIVCSSIA</sequence>
<evidence type="ECO:0000259" key="1">
    <source>
        <dbReference type="PROSITE" id="PS51412"/>
    </source>
</evidence>
<reference evidence="2" key="2">
    <citation type="submission" date="2014-05" db="EMBL/GenBank/DDBJ databases">
        <title>The genome sequences of chimpanzee malaria parasites reveal the path to human adaptation.</title>
        <authorList>
            <person name="Otto T.D."/>
            <person name="Rayner J.C."/>
            <person name="Boehme U."/>
            <person name="Pain A."/>
            <person name="Spottiswoode N."/>
            <person name="Sanders M."/>
            <person name="Quail M."/>
            <person name="Ollomo B."/>
            <person name="Renaud F."/>
            <person name="Thomas A.W."/>
            <person name="Prugnolle F."/>
            <person name="Conway D.J."/>
            <person name="Newbold C."/>
            <person name="Berriman M."/>
        </authorList>
    </citation>
    <scope>NUCLEOTIDE SEQUENCE [LARGE SCALE GENOMIC DNA]</scope>
    <source>
        <strain evidence="2">CDC</strain>
    </source>
</reference>
<dbReference type="AlphaFoldDB" id="A0A060RR86"/>
<evidence type="ECO:0000313" key="3">
    <source>
        <dbReference type="Proteomes" id="UP000027581"/>
    </source>
</evidence>
<feature type="domain" description="MACPF" evidence="1">
    <location>
        <begin position="32"/>
        <end position="427"/>
    </location>
</feature>
<proteinExistence type="predicted"/>
<evidence type="ECO:0000313" key="2">
    <source>
        <dbReference type="EMBL" id="CDO63960.1"/>
    </source>
</evidence>
<dbReference type="PROSITE" id="PS51412">
    <property type="entry name" value="MACPF_2"/>
    <property type="match status" value="1"/>
</dbReference>
<gene>
    <name evidence="2" type="primary">PLP5</name>
    <name evidence="2" type="ORF">PRCDC_0818500</name>
</gene>
<organism evidence="2 3">
    <name type="scientific">Plasmodium reichenowi</name>
    <dbReference type="NCBI Taxonomy" id="5854"/>
    <lineage>
        <taxon>Eukaryota</taxon>
        <taxon>Sar</taxon>
        <taxon>Alveolata</taxon>
        <taxon>Apicomplexa</taxon>
        <taxon>Aconoidasida</taxon>
        <taxon>Haemosporida</taxon>
        <taxon>Plasmodiidae</taxon>
        <taxon>Plasmodium</taxon>
        <taxon>Plasmodium (Laverania)</taxon>
    </lineage>
</organism>
<dbReference type="InterPro" id="IPR020864">
    <property type="entry name" value="MACPF"/>
</dbReference>
<dbReference type="Pfam" id="PF01823">
    <property type="entry name" value="MACPF"/>
    <property type="match status" value="1"/>
</dbReference>
<dbReference type="PhylomeDB" id="A0A060RR86"/>
<protein>
    <submittedName>
        <fullName evidence="2">Perforin-like protein 5</fullName>
    </submittedName>
</protein>
<dbReference type="VEuPathDB" id="PlasmoDB:PRCDC_0818500"/>
<keyword evidence="3" id="KW-1185">Reference proteome</keyword>